<evidence type="ECO:0000313" key="2">
    <source>
        <dbReference type="Proteomes" id="UP001596161"/>
    </source>
</evidence>
<dbReference type="Proteomes" id="UP001596161">
    <property type="component" value="Unassembled WGS sequence"/>
</dbReference>
<name>A0ABW0EEA4_9BACT</name>
<keyword evidence="2" id="KW-1185">Reference proteome</keyword>
<gene>
    <name evidence="1" type="ORF">ACFPIB_13295</name>
</gene>
<protein>
    <submittedName>
        <fullName evidence="1">Uncharacterized protein</fullName>
    </submittedName>
</protein>
<organism evidence="1 2">
    <name type="scientific">Adhaeribacter terreus</name>
    <dbReference type="NCBI Taxonomy" id="529703"/>
    <lineage>
        <taxon>Bacteria</taxon>
        <taxon>Pseudomonadati</taxon>
        <taxon>Bacteroidota</taxon>
        <taxon>Cytophagia</taxon>
        <taxon>Cytophagales</taxon>
        <taxon>Hymenobacteraceae</taxon>
        <taxon>Adhaeribacter</taxon>
    </lineage>
</organism>
<reference evidence="2" key="1">
    <citation type="journal article" date="2019" name="Int. J. Syst. Evol. Microbiol.">
        <title>The Global Catalogue of Microorganisms (GCM) 10K type strain sequencing project: providing services to taxonomists for standard genome sequencing and annotation.</title>
        <authorList>
            <consortium name="The Broad Institute Genomics Platform"/>
            <consortium name="The Broad Institute Genome Sequencing Center for Infectious Disease"/>
            <person name="Wu L."/>
            <person name="Ma J."/>
        </authorList>
    </citation>
    <scope>NUCLEOTIDE SEQUENCE [LARGE SCALE GENOMIC DNA]</scope>
    <source>
        <strain evidence="2">KACC 12602</strain>
    </source>
</reference>
<comment type="caution">
    <text evidence="1">The sequence shown here is derived from an EMBL/GenBank/DDBJ whole genome shotgun (WGS) entry which is preliminary data.</text>
</comment>
<evidence type="ECO:0000313" key="1">
    <source>
        <dbReference type="EMBL" id="MFC5271593.1"/>
    </source>
</evidence>
<sequence>MQRILKQKKGNAAPVPQSGANGVVYYLLECWNQYADLPDSLLPYVDTVKTKAEWEKLGFVLEMNKYGQIRKFKVENKYFSFIKVDGEQAAEAKAIRLGKRLTHNPEHIALLIQRGCRQDEFLYSLASE</sequence>
<proteinExistence type="predicted"/>
<accession>A0ABW0EEA4</accession>
<dbReference type="EMBL" id="JBHSKT010000008">
    <property type="protein sequence ID" value="MFC5271593.1"/>
    <property type="molecule type" value="Genomic_DNA"/>
</dbReference>